<dbReference type="EMBL" id="SBKN01000001">
    <property type="protein sequence ID" value="RXR24668.1"/>
    <property type="molecule type" value="Genomic_DNA"/>
</dbReference>
<proteinExistence type="predicted"/>
<keyword evidence="1" id="KW-0812">Transmembrane</keyword>
<protein>
    <submittedName>
        <fullName evidence="2">Uncharacterized protein</fullName>
    </submittedName>
</protein>
<accession>A0A4Q1KFV0</accession>
<dbReference type="RefSeq" id="WP_129460646.1">
    <property type="nucleotide sequence ID" value="NZ_SBKN01000001.1"/>
</dbReference>
<name>A0A4Q1KFV0_9FLAO</name>
<comment type="caution">
    <text evidence="2">The sequence shown here is derived from an EMBL/GenBank/DDBJ whole genome shotgun (WGS) entry which is preliminary data.</text>
</comment>
<dbReference type="AlphaFoldDB" id="A0A4Q1KFV0"/>
<feature type="transmembrane region" description="Helical" evidence="1">
    <location>
        <begin position="45"/>
        <end position="65"/>
    </location>
</feature>
<evidence type="ECO:0000313" key="3">
    <source>
        <dbReference type="Proteomes" id="UP000289857"/>
    </source>
</evidence>
<keyword evidence="1" id="KW-1133">Transmembrane helix</keyword>
<gene>
    <name evidence="2" type="ORF">EQG61_04265</name>
</gene>
<sequence>MEKLEYKNNFGLLFESHFCVLQSGLMKDYSYDGFRKIRLFKIRNYHYNLVLFLVSIGMTMLGFGLRSYDPSMVVLGVVVGAVMLFLSYRTKKYRYQLQMVTLNYEPIVVEVAAIIHEDAKTIVRKLNRKLNQKSTYLQAV</sequence>
<reference evidence="3" key="1">
    <citation type="submission" date="2019-01" db="EMBL/GenBank/DDBJ databases">
        <title>Cytophagaceae bacterium strain CAR-16.</title>
        <authorList>
            <person name="Chen W.-M."/>
        </authorList>
    </citation>
    <scope>NUCLEOTIDE SEQUENCE [LARGE SCALE GENOMIC DNA]</scope>
    <source>
        <strain evidence="3">WWJ-16</strain>
    </source>
</reference>
<keyword evidence="1" id="KW-0472">Membrane</keyword>
<evidence type="ECO:0000313" key="2">
    <source>
        <dbReference type="EMBL" id="RXR24668.1"/>
    </source>
</evidence>
<keyword evidence="3" id="KW-1185">Reference proteome</keyword>
<evidence type="ECO:0000256" key="1">
    <source>
        <dbReference type="SAM" id="Phobius"/>
    </source>
</evidence>
<organism evidence="2 3">
    <name type="scientific">Flavobacterium stagni</name>
    <dbReference type="NCBI Taxonomy" id="2506421"/>
    <lineage>
        <taxon>Bacteria</taxon>
        <taxon>Pseudomonadati</taxon>
        <taxon>Bacteroidota</taxon>
        <taxon>Flavobacteriia</taxon>
        <taxon>Flavobacteriales</taxon>
        <taxon>Flavobacteriaceae</taxon>
        <taxon>Flavobacterium</taxon>
    </lineage>
</organism>
<feature type="transmembrane region" description="Helical" evidence="1">
    <location>
        <begin position="71"/>
        <end position="88"/>
    </location>
</feature>
<dbReference type="OrthoDB" id="9909112at2"/>
<dbReference type="Proteomes" id="UP000289857">
    <property type="component" value="Unassembled WGS sequence"/>
</dbReference>